<dbReference type="PRINTS" id="PR00723">
    <property type="entry name" value="SUBTILISIN"/>
</dbReference>
<evidence type="ECO:0000256" key="6">
    <source>
        <dbReference type="RuleBase" id="RU003355"/>
    </source>
</evidence>
<dbReference type="SUPFAM" id="SSF49373">
    <property type="entry name" value="Invasin/intimin cell-adhesion fragments"/>
    <property type="match status" value="1"/>
</dbReference>
<dbReference type="GO" id="GO:0004252">
    <property type="term" value="F:serine-type endopeptidase activity"/>
    <property type="evidence" value="ECO:0007669"/>
    <property type="project" value="UniProtKB-UniRule"/>
</dbReference>
<dbReference type="EMBL" id="ABTR02000001">
    <property type="protein sequence ID" value="EFC90562.1"/>
    <property type="molecule type" value="Genomic_DNA"/>
</dbReference>
<keyword evidence="3 5" id="KW-0378">Hydrolase</keyword>
<evidence type="ECO:0000256" key="3">
    <source>
        <dbReference type="ARBA" id="ARBA00022801"/>
    </source>
</evidence>
<proteinExistence type="inferred from homology"/>
<dbReference type="PROSITE" id="PS51257">
    <property type="entry name" value="PROKAR_LIPOPROTEIN"/>
    <property type="match status" value="1"/>
</dbReference>
<dbReference type="OrthoDB" id="9798386at2"/>
<evidence type="ECO:0000256" key="8">
    <source>
        <dbReference type="SAM" id="SignalP"/>
    </source>
</evidence>
<dbReference type="PROSITE" id="PS00136">
    <property type="entry name" value="SUBTILASE_ASP"/>
    <property type="match status" value="1"/>
</dbReference>
<evidence type="ECO:0000259" key="9">
    <source>
        <dbReference type="SMART" id="SM00635"/>
    </source>
</evidence>
<accession>D2Z503</accession>
<dbReference type="InterPro" id="IPR030821">
    <property type="entry name" value="Synergist_CTERM"/>
</dbReference>
<comment type="caution">
    <text evidence="10">The sequence shown here is derived from an EMBL/GenBank/DDBJ whole genome shotgun (WGS) entry which is preliminary data.</text>
</comment>
<keyword evidence="8" id="KW-0732">Signal</keyword>
<dbReference type="RefSeq" id="WP_005659372.1">
    <property type="nucleotide sequence ID" value="NZ_ABTR02000001.1"/>
</dbReference>
<keyword evidence="7" id="KW-1133">Transmembrane helix</keyword>
<evidence type="ECO:0000256" key="5">
    <source>
        <dbReference type="PROSITE-ProRule" id="PRU01240"/>
    </source>
</evidence>
<dbReference type="InterPro" id="IPR036852">
    <property type="entry name" value="Peptidase_S8/S53_dom_sf"/>
</dbReference>
<keyword evidence="4 5" id="KW-0720">Serine protease</keyword>
<dbReference type="Pfam" id="PF02368">
    <property type="entry name" value="Big_2"/>
    <property type="match status" value="1"/>
</dbReference>
<dbReference type="Gene3D" id="3.40.50.200">
    <property type="entry name" value="Peptidase S8/S53 domain"/>
    <property type="match status" value="1"/>
</dbReference>
<dbReference type="PROSITE" id="PS51892">
    <property type="entry name" value="SUBTILASE"/>
    <property type="match status" value="1"/>
</dbReference>
<keyword evidence="7" id="KW-0472">Membrane</keyword>
<dbReference type="InterPro" id="IPR023828">
    <property type="entry name" value="Peptidase_S8_Ser-AS"/>
</dbReference>
<keyword evidence="2 5" id="KW-0645">Protease</keyword>
<dbReference type="Pfam" id="PF00082">
    <property type="entry name" value="Peptidase_S8"/>
    <property type="match status" value="1"/>
</dbReference>
<dbReference type="NCBIfam" id="TIGR04564">
    <property type="entry name" value="Synergist_CTERM"/>
    <property type="match status" value="1"/>
</dbReference>
<dbReference type="InterPro" id="IPR008964">
    <property type="entry name" value="Invasin/intimin_cell_adhesion"/>
</dbReference>
<evidence type="ECO:0000313" key="10">
    <source>
        <dbReference type="EMBL" id="EFC90562.1"/>
    </source>
</evidence>
<comment type="similarity">
    <text evidence="1 5 6">Belongs to the peptidase S8 family.</text>
</comment>
<dbReference type="Proteomes" id="UP000006427">
    <property type="component" value="Unassembled WGS sequence"/>
</dbReference>
<keyword evidence="7" id="KW-0812">Transmembrane</keyword>
<gene>
    <name evidence="10" type="ORF">Dpep_0532</name>
</gene>
<dbReference type="PROSITE" id="PS00138">
    <property type="entry name" value="SUBTILASE_SER"/>
    <property type="match status" value="1"/>
</dbReference>
<dbReference type="InterPro" id="IPR022398">
    <property type="entry name" value="Peptidase_S8_His-AS"/>
</dbReference>
<feature type="chain" id="PRO_5003040618" evidence="8">
    <location>
        <begin position="26"/>
        <end position="575"/>
    </location>
</feature>
<feature type="active site" description="Charge relay system" evidence="5">
    <location>
        <position position="395"/>
    </location>
</feature>
<dbReference type="InterPro" id="IPR050131">
    <property type="entry name" value="Peptidase_S8_subtilisin-like"/>
</dbReference>
<dbReference type="PANTHER" id="PTHR43806:SF11">
    <property type="entry name" value="CEREVISIN-RELATED"/>
    <property type="match status" value="1"/>
</dbReference>
<feature type="transmembrane region" description="Helical" evidence="7">
    <location>
        <begin position="546"/>
        <end position="571"/>
    </location>
</feature>
<dbReference type="InterPro" id="IPR000209">
    <property type="entry name" value="Peptidase_S8/S53_dom"/>
</dbReference>
<evidence type="ECO:0000256" key="1">
    <source>
        <dbReference type="ARBA" id="ARBA00011073"/>
    </source>
</evidence>
<sequence length="575" mass="59503">MFKKTLFSLFLAISLSIGFSSLACASLSGRNYVEGEALVVLNGPVGLSTSDSSAFRAKLFSQAEALGASVGAESIRVFSSIALESGRNVVYVKTEGKTTEELIAELQGLPQVIGACPNYIFKISDKNPSDPYYVSGDMWGMARIGAPAAWDLSTGSDGVCVAVIDSGVDLDHSDLVGNLVKDLDGRWGYDSVDDDYVPDDGNGHGTHVAGTIGAVGSNDIGVVGVNWNVGLLAVRVLNDKGSGTGDQIVAGLNYVVAQKHRGLNIRVANMSLGGWGYPICNPESDPYALTFKAISDAGIVLVVAAGNEAQDIDSPTGYWDEDEFGNDVWVDLTGQRPYPACFQFDNMITVGAIDESGWMPSFSNHSPNYVHIAAPGVSIISTVSNDSYVSYRGTSMASPHVAGAAALLAAYDGGLSAGDIKARILANAKSNYFLTGNVSTAGELNLYDALRGIRAGIPVTSIAISPSQKELYLDAGESVTLGLTVSPSNATNKVISWSSSDPKVATVSGNGVVTGVSSGTAIIYAKSSDGSSVQDSATVSVSGGSLFGGGGGCAVGFAPAAAMLILPLTLFKFRR</sequence>
<name>D2Z503_9BACT</name>
<dbReference type="InterPro" id="IPR003343">
    <property type="entry name" value="Big_2"/>
</dbReference>
<evidence type="ECO:0000256" key="2">
    <source>
        <dbReference type="ARBA" id="ARBA00022670"/>
    </source>
</evidence>
<reference evidence="10 11" key="1">
    <citation type="journal article" date="2010" name="Stand. Genomic Sci.">
        <title>Permanent draft genome sequence of Dethiosulfovibrio peptidovorans type strain (SEBR 4207).</title>
        <authorList>
            <person name="Labutti K."/>
            <person name="Mayilraj S."/>
            <person name="Clum A."/>
            <person name="Lucas S."/>
            <person name="Glavina Del Rio T."/>
            <person name="Nolan M."/>
            <person name="Tice H."/>
            <person name="Cheng J.F."/>
            <person name="Pitluck S."/>
            <person name="Liolios K."/>
            <person name="Ivanova N."/>
            <person name="Mavromatis K."/>
            <person name="Mikhailova N."/>
            <person name="Pati A."/>
            <person name="Goodwin L."/>
            <person name="Chen A."/>
            <person name="Palaniappan K."/>
            <person name="Land M."/>
            <person name="Hauser L."/>
            <person name="Chang Y.J."/>
            <person name="Jeffries C.D."/>
            <person name="Rohde M."/>
            <person name="Spring S."/>
            <person name="Goker M."/>
            <person name="Woyke T."/>
            <person name="Bristow J."/>
            <person name="Eisen J.A."/>
            <person name="Markowitz V."/>
            <person name="Hugenholtz P."/>
            <person name="Kyrpides N.C."/>
            <person name="Klenk H.P."/>
            <person name="Lapidus A."/>
        </authorList>
    </citation>
    <scope>NUCLEOTIDE SEQUENCE [LARGE SCALE GENOMIC DNA]</scope>
    <source>
        <strain evidence="10 11">DSM 11002</strain>
    </source>
</reference>
<dbReference type="InterPro" id="IPR015500">
    <property type="entry name" value="Peptidase_S8_subtilisin-rel"/>
</dbReference>
<dbReference type="SUPFAM" id="SSF52743">
    <property type="entry name" value="Subtilisin-like"/>
    <property type="match status" value="1"/>
</dbReference>
<organism evidence="10 11">
    <name type="scientific">Dethiosulfovibrio peptidovorans DSM 11002</name>
    <dbReference type="NCBI Taxonomy" id="469381"/>
    <lineage>
        <taxon>Bacteria</taxon>
        <taxon>Thermotogati</taxon>
        <taxon>Synergistota</taxon>
        <taxon>Synergistia</taxon>
        <taxon>Synergistales</taxon>
        <taxon>Dethiosulfovibrionaceae</taxon>
        <taxon>Dethiosulfovibrio</taxon>
    </lineage>
</organism>
<evidence type="ECO:0000256" key="4">
    <source>
        <dbReference type="ARBA" id="ARBA00022825"/>
    </source>
</evidence>
<feature type="active site" description="Charge relay system" evidence="5">
    <location>
        <position position="204"/>
    </location>
</feature>
<dbReference type="STRING" id="469381.Dpep_0532"/>
<dbReference type="Gene3D" id="2.60.40.1080">
    <property type="match status" value="1"/>
</dbReference>
<dbReference type="GO" id="GO:0006508">
    <property type="term" value="P:proteolysis"/>
    <property type="evidence" value="ECO:0007669"/>
    <property type="project" value="UniProtKB-KW"/>
</dbReference>
<dbReference type="SMART" id="SM00635">
    <property type="entry name" value="BID_2"/>
    <property type="match status" value="1"/>
</dbReference>
<evidence type="ECO:0000256" key="7">
    <source>
        <dbReference type="SAM" id="Phobius"/>
    </source>
</evidence>
<dbReference type="PANTHER" id="PTHR43806">
    <property type="entry name" value="PEPTIDASE S8"/>
    <property type="match status" value="1"/>
</dbReference>
<evidence type="ECO:0000313" key="11">
    <source>
        <dbReference type="Proteomes" id="UP000006427"/>
    </source>
</evidence>
<dbReference type="PaxDb" id="469381-Dpep_0532"/>
<dbReference type="InterPro" id="IPR023827">
    <property type="entry name" value="Peptidase_S8_Asp-AS"/>
</dbReference>
<feature type="domain" description="BIG2" evidence="9">
    <location>
        <begin position="458"/>
        <end position="537"/>
    </location>
</feature>
<feature type="active site" description="Charge relay system" evidence="5">
    <location>
        <position position="165"/>
    </location>
</feature>
<protein>
    <submittedName>
        <fullName evidence="10">Peptidase S8 and S53 subtilisin kexin sedolisin</fullName>
    </submittedName>
</protein>
<keyword evidence="11" id="KW-1185">Reference proteome</keyword>
<feature type="signal peptide" evidence="8">
    <location>
        <begin position="1"/>
        <end position="25"/>
    </location>
</feature>
<dbReference type="eggNOG" id="COG1404">
    <property type="taxonomic scope" value="Bacteria"/>
</dbReference>
<dbReference type="PROSITE" id="PS00137">
    <property type="entry name" value="SUBTILASE_HIS"/>
    <property type="match status" value="1"/>
</dbReference>
<dbReference type="AlphaFoldDB" id="D2Z503"/>